<dbReference type="Pfam" id="PF07995">
    <property type="entry name" value="GSDH"/>
    <property type="match status" value="1"/>
</dbReference>
<dbReference type="AlphaFoldDB" id="A0A9D7SBX4"/>
<evidence type="ECO:0000313" key="2">
    <source>
        <dbReference type="EMBL" id="MBK9719129.1"/>
    </source>
</evidence>
<evidence type="ECO:0000259" key="1">
    <source>
        <dbReference type="Pfam" id="PF07995"/>
    </source>
</evidence>
<organism evidence="2 3">
    <name type="scientific">Candidatus Defluviibacterium haderslevense</name>
    <dbReference type="NCBI Taxonomy" id="2981993"/>
    <lineage>
        <taxon>Bacteria</taxon>
        <taxon>Pseudomonadati</taxon>
        <taxon>Bacteroidota</taxon>
        <taxon>Saprospiria</taxon>
        <taxon>Saprospirales</taxon>
        <taxon>Saprospiraceae</taxon>
        <taxon>Candidatus Defluviibacterium</taxon>
    </lineage>
</organism>
<dbReference type="InterPro" id="IPR036179">
    <property type="entry name" value="Ig-like_dom_sf"/>
</dbReference>
<dbReference type="SUPFAM" id="SSF48726">
    <property type="entry name" value="Immunoglobulin"/>
    <property type="match status" value="1"/>
</dbReference>
<dbReference type="InterPro" id="IPR011041">
    <property type="entry name" value="Quinoprot_gluc/sorb_DH_b-prop"/>
</dbReference>
<dbReference type="EMBL" id="JADKFW010000016">
    <property type="protein sequence ID" value="MBK9719129.1"/>
    <property type="molecule type" value="Genomic_DNA"/>
</dbReference>
<dbReference type="InterPro" id="IPR012938">
    <property type="entry name" value="Glc/Sorbosone_DH"/>
</dbReference>
<sequence length="693" mass="76956">MRQTKFILFVTMCLITQGILLSQNTIALKKIVGGLSIPIYMTHAGDERIFIVEKAGRIKIFNNGKIQDTVFLNITSKVNSRGNEQGLLGLAFHPDFKNNGYFFVNYINNNSPNQTVIARYKLSSFSPNKADSTSEKVILTIDQPFNNHNGGCLQFGKDGYLYIGMGDGGSANDPNNNAQNGNSLLGKMLRIDIDTAANYSIPANNPFVKDSTVKDEVWAIGLRNPWRFSFDRLTGDMWIGDVGQGTWEEVDFQSAKSKGGENYGWRCYEGNANFNTTGCKPKSTFTFPAHVYLSDENNQGCSITGGYVYRGKTCPSLYGKYFFGDYCSGLIWEIENKGDTMFSNKQAYFFKRSEISSFGEDVNGELYMIAIAEGSLYQICEACNIVYKDTLVQPTCNNSQDGMISIVSGQPNIKYLWSTGDTTANLRNLGSGNYKVTLTIGACTTQKEFIIQAPKQDSICITPIFRAEICASDSAILIACDAAPGANYQWYKDSVVVPSLTNKRVFVNQSGYYQTQTINSSGCKSSLSLGIQITVFALPPKPTISGQRDTLNASSGYSSYRWFLNGILKAGTLKPQYVIQEKGWYQVSVIDSNLCESEKSDSIFLIPLSTVDVLNETFQIIPNPNSGKFILKMESLTTKPVLLKMINESGIEVYKQRIFEFSNVIQVNMSHVSKGMYVYILVGPKTKRFQPEN</sequence>
<dbReference type="Proteomes" id="UP000808349">
    <property type="component" value="Unassembled WGS sequence"/>
</dbReference>
<dbReference type="InterPro" id="IPR011042">
    <property type="entry name" value="6-blade_b-propeller_TolB-like"/>
</dbReference>
<dbReference type="Pfam" id="PF13895">
    <property type="entry name" value="Ig_2"/>
    <property type="match status" value="1"/>
</dbReference>
<dbReference type="PANTHER" id="PTHR19328:SF75">
    <property type="entry name" value="ALDOSE SUGAR DEHYDROGENASE YLII"/>
    <property type="match status" value="1"/>
</dbReference>
<dbReference type="PANTHER" id="PTHR19328">
    <property type="entry name" value="HEDGEHOG-INTERACTING PROTEIN"/>
    <property type="match status" value="1"/>
</dbReference>
<protein>
    <submittedName>
        <fullName evidence="2">PQQ-dependent sugar dehydrogenase</fullName>
    </submittedName>
</protein>
<comment type="caution">
    <text evidence="2">The sequence shown here is derived from an EMBL/GenBank/DDBJ whole genome shotgun (WGS) entry which is preliminary data.</text>
</comment>
<evidence type="ECO:0000313" key="3">
    <source>
        <dbReference type="Proteomes" id="UP000808349"/>
    </source>
</evidence>
<feature type="domain" description="Glucose/Sorbosone dehydrogenase" evidence="1">
    <location>
        <begin position="36"/>
        <end position="374"/>
    </location>
</feature>
<proteinExistence type="predicted"/>
<name>A0A9D7SBX4_9BACT</name>
<dbReference type="Gene3D" id="2.120.10.30">
    <property type="entry name" value="TolB, C-terminal domain"/>
    <property type="match status" value="1"/>
</dbReference>
<reference evidence="2 3" key="1">
    <citation type="submission" date="2020-10" db="EMBL/GenBank/DDBJ databases">
        <title>Connecting structure to function with the recovery of over 1000 high-quality activated sludge metagenome-assembled genomes encoding full-length rRNA genes using long-read sequencing.</title>
        <authorList>
            <person name="Singleton C.M."/>
            <person name="Petriglieri F."/>
            <person name="Kristensen J.M."/>
            <person name="Kirkegaard R.H."/>
            <person name="Michaelsen T.Y."/>
            <person name="Andersen M.H."/>
            <person name="Karst S.M."/>
            <person name="Dueholm M.S."/>
            <person name="Nielsen P.H."/>
            <person name="Albertsen M."/>
        </authorList>
    </citation>
    <scope>NUCLEOTIDE SEQUENCE [LARGE SCALE GENOMIC DNA]</scope>
    <source>
        <strain evidence="2">Ribe_18-Q3-R11-54_BAT3C.373</strain>
    </source>
</reference>
<dbReference type="SUPFAM" id="SSF50952">
    <property type="entry name" value="Soluble quinoprotein glucose dehydrogenase"/>
    <property type="match status" value="1"/>
</dbReference>
<accession>A0A9D7SBX4</accession>
<gene>
    <name evidence="2" type="ORF">IPO85_16745</name>
</gene>